<accession>M7N9R1</accession>
<evidence type="ECO:0000313" key="1">
    <source>
        <dbReference type="EMBL" id="EMR04007.1"/>
    </source>
</evidence>
<dbReference type="RefSeq" id="WP_009194280.1">
    <property type="nucleotide sequence ID" value="NZ_AODQ01000013.1"/>
</dbReference>
<dbReference type="eggNOG" id="ENOG5032MGE">
    <property type="taxonomic scope" value="Bacteria"/>
</dbReference>
<comment type="caution">
    <text evidence="1">The sequence shown here is derived from an EMBL/GenBank/DDBJ whole genome shotgun (WGS) entry which is preliminary data.</text>
</comment>
<evidence type="ECO:0000313" key="2">
    <source>
        <dbReference type="Proteomes" id="UP000011910"/>
    </source>
</evidence>
<proteinExistence type="predicted"/>
<protein>
    <submittedName>
        <fullName evidence="1">Uncharacterized protein</fullName>
    </submittedName>
</protein>
<name>M7N9R1_9BACT</name>
<reference evidence="1 2" key="1">
    <citation type="journal article" date="2013" name="Genome Announc.">
        <title>Draft Genome Sequence of Cesiribacter andamanensis Strain AMV16T, Isolated from a Soil Sample from a Mud Volcano in the Andaman Islands, India.</title>
        <authorList>
            <person name="Shivaji S."/>
            <person name="Ara S."/>
            <person name="Begum Z."/>
            <person name="Srinivas T.N."/>
            <person name="Singh A."/>
            <person name="Kumar Pinnaka A."/>
        </authorList>
    </citation>
    <scope>NUCLEOTIDE SEQUENCE [LARGE SCALE GENOMIC DNA]</scope>
    <source>
        <strain evidence="1 2">AMV16</strain>
    </source>
</reference>
<keyword evidence="2" id="KW-1185">Reference proteome</keyword>
<dbReference type="STRING" id="1279009.ADICEAN_00878"/>
<dbReference type="Proteomes" id="UP000011910">
    <property type="component" value="Unassembled WGS sequence"/>
</dbReference>
<dbReference type="EMBL" id="AODQ01000013">
    <property type="protein sequence ID" value="EMR04007.1"/>
    <property type="molecule type" value="Genomic_DNA"/>
</dbReference>
<sequence length="351" mass="39700">MYPAHTWKAFLLMAALSLAAVTGWEWYCRYSGKELSYPNSKGFWAQQRRLLADDPTATVIIGSSRVQFGIDLDTWAQEMGRRPVQLSMEGSSPLPILSHLAQDPAFRGSLLVGVTPNLFFSPEQSRGGQKAAKLVAHYLQESPSQRLGNALNLALESRLVFLDEDQLGLDRFLEFVELPNREGVMTMPQWPYHFTTLTKHRQRNMSQAFLNSRQAQLQQLAVWRTFMGWEKQAPVLAGEGLARLFEQIRQDTEAIRSRGGRVLFVRMPSTGSYLAFEDARYPREAYWDQLLAKTGCKGYYFSDYPALSGFDCPEESHLTPADAKRFTRSLAEIIRSDKLPPIIVASKAQAP</sequence>
<organism evidence="1 2">
    <name type="scientific">Cesiribacter andamanensis AMV16</name>
    <dbReference type="NCBI Taxonomy" id="1279009"/>
    <lineage>
        <taxon>Bacteria</taxon>
        <taxon>Pseudomonadati</taxon>
        <taxon>Bacteroidota</taxon>
        <taxon>Cytophagia</taxon>
        <taxon>Cytophagales</taxon>
        <taxon>Cesiribacteraceae</taxon>
        <taxon>Cesiribacter</taxon>
    </lineage>
</organism>
<dbReference type="AlphaFoldDB" id="M7N9R1"/>
<gene>
    <name evidence="1" type="ORF">ADICEAN_00878</name>
</gene>
<dbReference type="OrthoDB" id="581689at2"/>